<sequence>MLMLLAALAVQPLSVPVGEVAISAIICVNNSRNSWDITVFITTSPEQEQQELIQGSEIDTQLINESGTRLTLLQRPSGSLAETGGGLGTSTTASFEFQRSEDIPRQLLVTYQGQTAQFNIIPTQEDRAMCE</sequence>
<accession>A0AAE3KNW1</accession>
<reference evidence="1" key="1">
    <citation type="submission" date="2022-06" db="EMBL/GenBank/DDBJ databases">
        <title>New cyanobacteria of genus Symplocastrum in benthos of Lake Baikal.</title>
        <authorList>
            <person name="Sorokovikova E."/>
            <person name="Tikhonova I."/>
            <person name="Krasnopeev A."/>
            <person name="Evseev P."/>
            <person name="Gladkikh A."/>
            <person name="Belykh O."/>
        </authorList>
    </citation>
    <scope>NUCLEOTIDE SEQUENCE</scope>
    <source>
        <strain evidence="1">BBK-W-15</strain>
    </source>
</reference>
<proteinExistence type="predicted"/>
<dbReference type="EMBL" id="JAMZMM010000091">
    <property type="protein sequence ID" value="MCP2729073.1"/>
    <property type="molecule type" value="Genomic_DNA"/>
</dbReference>
<dbReference type="Proteomes" id="UP001204953">
    <property type="component" value="Unassembled WGS sequence"/>
</dbReference>
<dbReference type="RefSeq" id="WP_254011861.1">
    <property type="nucleotide sequence ID" value="NZ_JAMZMM010000091.1"/>
</dbReference>
<gene>
    <name evidence="1" type="ORF">NJ959_11455</name>
</gene>
<evidence type="ECO:0000313" key="1">
    <source>
        <dbReference type="EMBL" id="MCP2729073.1"/>
    </source>
</evidence>
<protein>
    <submittedName>
        <fullName evidence="1">Uncharacterized protein</fullName>
    </submittedName>
</protein>
<keyword evidence="2" id="KW-1185">Reference proteome</keyword>
<comment type="caution">
    <text evidence="1">The sequence shown here is derived from an EMBL/GenBank/DDBJ whole genome shotgun (WGS) entry which is preliminary data.</text>
</comment>
<dbReference type="AlphaFoldDB" id="A0AAE3KNW1"/>
<name>A0AAE3KNW1_9CYAN</name>
<evidence type="ECO:0000313" key="2">
    <source>
        <dbReference type="Proteomes" id="UP001204953"/>
    </source>
</evidence>
<organism evidence="1 2">
    <name type="scientific">Limnofasciculus baicalensis BBK-W-15</name>
    <dbReference type="NCBI Taxonomy" id="2699891"/>
    <lineage>
        <taxon>Bacteria</taxon>
        <taxon>Bacillati</taxon>
        <taxon>Cyanobacteriota</taxon>
        <taxon>Cyanophyceae</taxon>
        <taxon>Coleofasciculales</taxon>
        <taxon>Coleofasciculaceae</taxon>
        <taxon>Limnofasciculus</taxon>
        <taxon>Limnofasciculus baicalensis</taxon>
    </lineage>
</organism>